<organism evidence="1 2">
    <name type="scientific">Dyadobacter arcticus</name>
    <dbReference type="NCBI Taxonomy" id="1078754"/>
    <lineage>
        <taxon>Bacteria</taxon>
        <taxon>Pseudomonadati</taxon>
        <taxon>Bacteroidota</taxon>
        <taxon>Cytophagia</taxon>
        <taxon>Cytophagales</taxon>
        <taxon>Spirosomataceae</taxon>
        <taxon>Dyadobacter</taxon>
    </lineage>
</organism>
<proteinExistence type="predicted"/>
<accession>A0ABX0URE5</accession>
<reference evidence="1 2" key="1">
    <citation type="submission" date="2020-03" db="EMBL/GenBank/DDBJ databases">
        <title>Genomic Encyclopedia of Type Strains, Phase IV (KMG-IV): sequencing the most valuable type-strain genomes for metagenomic binning, comparative biology and taxonomic classification.</title>
        <authorList>
            <person name="Goeker M."/>
        </authorList>
    </citation>
    <scope>NUCLEOTIDE SEQUENCE [LARGE SCALE GENOMIC DNA]</scope>
    <source>
        <strain evidence="1 2">DSM 102865</strain>
    </source>
</reference>
<gene>
    <name evidence="1" type="ORF">FHS68_003671</name>
</gene>
<protein>
    <recommendedName>
        <fullName evidence="3">Activator of Hsp90 ATPase homolog 1-like protein</fullName>
    </recommendedName>
</protein>
<dbReference type="EMBL" id="JAASQJ010000003">
    <property type="protein sequence ID" value="NIJ54489.1"/>
    <property type="molecule type" value="Genomic_DNA"/>
</dbReference>
<evidence type="ECO:0000313" key="2">
    <source>
        <dbReference type="Proteomes" id="UP001179181"/>
    </source>
</evidence>
<sequence length="164" mass="19309">MAEYQAKPNNSLNFDLIKAEKLIGKLSYKSWFKFDALIELTNNINYQVEPKGFWGTTIELKERGQVLLKFEMNWNGKIVIQTFHHHVEKGYVFKHKGFFKESYTLADKEGIELLIMKPSVKWNKMSYEHQITTSDDFELLSDKEMLLMISLHCANYYVSMMGSY</sequence>
<comment type="caution">
    <text evidence="1">The sequence shown here is derived from an EMBL/GenBank/DDBJ whole genome shotgun (WGS) entry which is preliminary data.</text>
</comment>
<evidence type="ECO:0000313" key="1">
    <source>
        <dbReference type="EMBL" id="NIJ54489.1"/>
    </source>
</evidence>
<evidence type="ECO:0008006" key="3">
    <source>
        <dbReference type="Google" id="ProtNLM"/>
    </source>
</evidence>
<dbReference type="Proteomes" id="UP001179181">
    <property type="component" value="Unassembled WGS sequence"/>
</dbReference>
<dbReference type="RefSeq" id="WP_167272744.1">
    <property type="nucleotide sequence ID" value="NZ_JAASQJ010000003.1"/>
</dbReference>
<keyword evidence="2" id="KW-1185">Reference proteome</keyword>
<name>A0ABX0URE5_9BACT</name>